<evidence type="ECO:0000256" key="1">
    <source>
        <dbReference type="SAM" id="MobiDB-lite"/>
    </source>
</evidence>
<evidence type="ECO:0000313" key="2">
    <source>
        <dbReference type="EMBL" id="RHW68735.1"/>
    </source>
</evidence>
<protein>
    <submittedName>
        <fullName evidence="2">Uncharacterized protein</fullName>
    </submittedName>
</protein>
<dbReference type="EMBL" id="QSBY01000010">
    <property type="protein sequence ID" value="RHW68735.1"/>
    <property type="molecule type" value="Genomic_DNA"/>
</dbReference>
<comment type="caution">
    <text evidence="2">The sequence shown here is derived from an EMBL/GenBank/DDBJ whole genome shotgun (WGS) entry which is preliminary data.</text>
</comment>
<feature type="compositionally biased region" description="Basic residues" evidence="1">
    <location>
        <begin position="46"/>
        <end position="62"/>
    </location>
</feature>
<reference evidence="2" key="1">
    <citation type="submission" date="2018-09" db="EMBL/GenBank/DDBJ databases">
        <title>whole genome sequence of T. equiperdum IVM-t1 strain.</title>
        <authorList>
            <person name="Suganuma K."/>
        </authorList>
    </citation>
    <scope>NUCLEOTIDE SEQUENCE [LARGE SCALE GENOMIC DNA]</scope>
    <source>
        <strain evidence="2">IVM-t1</strain>
    </source>
</reference>
<accession>A0A3L6KXD2</accession>
<name>A0A3L6KXD2_9TRYP</name>
<proteinExistence type="predicted"/>
<gene>
    <name evidence="2" type="ORF">DPX39_100019600</name>
</gene>
<dbReference type="AlphaFoldDB" id="A0A3L6KXD2"/>
<feature type="region of interest" description="Disordered" evidence="1">
    <location>
        <begin position="41"/>
        <end position="62"/>
    </location>
</feature>
<organism evidence="2">
    <name type="scientific">Trypanosoma brucei equiperdum</name>
    <dbReference type="NCBI Taxonomy" id="630700"/>
    <lineage>
        <taxon>Eukaryota</taxon>
        <taxon>Discoba</taxon>
        <taxon>Euglenozoa</taxon>
        <taxon>Kinetoplastea</taxon>
        <taxon>Metakinetoplastina</taxon>
        <taxon>Trypanosomatida</taxon>
        <taxon>Trypanosomatidae</taxon>
        <taxon>Trypanosoma</taxon>
    </lineage>
</organism>
<sequence length="108" mass="12337">MFVLQLMKRNGRGAGLGRGQANSRSSMAEFLFCLRTKKGEDESGFKKKTKEKGRGRRKTKGRKIYKVHDVRVGKTGRHMWKCVSSPLLSFPSLSFHSFIYLFSFSITV</sequence>
<dbReference type="Proteomes" id="UP000266743">
    <property type="component" value="Chromosome 10"/>
</dbReference>